<evidence type="ECO:0000259" key="2">
    <source>
        <dbReference type="PROSITE" id="PS50280"/>
    </source>
</evidence>
<organism evidence="3 4">
    <name type="scientific">Aspergillus coremiiformis</name>
    <dbReference type="NCBI Taxonomy" id="138285"/>
    <lineage>
        <taxon>Eukaryota</taxon>
        <taxon>Fungi</taxon>
        <taxon>Dikarya</taxon>
        <taxon>Ascomycota</taxon>
        <taxon>Pezizomycotina</taxon>
        <taxon>Eurotiomycetes</taxon>
        <taxon>Eurotiomycetidae</taxon>
        <taxon>Eurotiales</taxon>
        <taxon>Aspergillaceae</taxon>
        <taxon>Aspergillus</taxon>
        <taxon>Aspergillus subgen. Circumdati</taxon>
    </lineage>
</organism>
<dbReference type="OrthoDB" id="438641at2759"/>
<dbReference type="Pfam" id="PF00856">
    <property type="entry name" value="SET"/>
    <property type="match status" value="1"/>
</dbReference>
<reference evidence="4" key="1">
    <citation type="submission" date="2019-04" db="EMBL/GenBank/DDBJ databases">
        <title>Friends and foes A comparative genomics studyof 23 Aspergillus species from section Flavi.</title>
        <authorList>
            <consortium name="DOE Joint Genome Institute"/>
            <person name="Kjaerbolling I."/>
            <person name="Vesth T."/>
            <person name="Frisvad J.C."/>
            <person name="Nybo J.L."/>
            <person name="Theobald S."/>
            <person name="Kildgaard S."/>
            <person name="Isbrandt T."/>
            <person name="Kuo A."/>
            <person name="Sato A."/>
            <person name="Lyhne E.K."/>
            <person name="Kogle M.E."/>
            <person name="Wiebenga A."/>
            <person name="Kun R.S."/>
            <person name="Lubbers R.J."/>
            <person name="Makela M.R."/>
            <person name="Barry K."/>
            <person name="Chovatia M."/>
            <person name="Clum A."/>
            <person name="Daum C."/>
            <person name="Haridas S."/>
            <person name="He G."/>
            <person name="LaButti K."/>
            <person name="Lipzen A."/>
            <person name="Mondo S."/>
            <person name="Riley R."/>
            <person name="Salamov A."/>
            <person name="Simmons B.A."/>
            <person name="Magnuson J.K."/>
            <person name="Henrissat B."/>
            <person name="Mortensen U.H."/>
            <person name="Larsen T.O."/>
            <person name="Devries R.P."/>
            <person name="Grigoriev I.V."/>
            <person name="Machida M."/>
            <person name="Baker S.E."/>
            <person name="Andersen M.R."/>
        </authorList>
    </citation>
    <scope>NUCLEOTIDE SEQUENCE [LARGE SCALE GENOMIC DNA]</scope>
    <source>
        <strain evidence="4">CBS 553.77</strain>
    </source>
</reference>
<evidence type="ECO:0000313" key="3">
    <source>
        <dbReference type="EMBL" id="KAE8350677.1"/>
    </source>
</evidence>
<protein>
    <recommendedName>
        <fullName evidence="2">SET domain-containing protein</fullName>
    </recommendedName>
</protein>
<keyword evidence="1" id="KW-0802">TPR repeat</keyword>
<dbReference type="EMBL" id="ML739210">
    <property type="protein sequence ID" value="KAE8350677.1"/>
    <property type="molecule type" value="Genomic_DNA"/>
</dbReference>
<dbReference type="InterPro" id="IPR046341">
    <property type="entry name" value="SET_dom_sf"/>
</dbReference>
<dbReference type="InterPro" id="IPR019734">
    <property type="entry name" value="TPR_rpt"/>
</dbReference>
<dbReference type="PROSITE" id="PS50280">
    <property type="entry name" value="SET"/>
    <property type="match status" value="1"/>
</dbReference>
<dbReference type="AlphaFoldDB" id="A0A5N6YZ31"/>
<dbReference type="Proteomes" id="UP000327118">
    <property type="component" value="Unassembled WGS sequence"/>
</dbReference>
<dbReference type="PANTHER" id="PTHR47643:SF2">
    <property type="entry name" value="TPR DOMAIN PROTEIN (AFU_ORTHOLOGUE AFUA_5G12710)"/>
    <property type="match status" value="1"/>
</dbReference>
<dbReference type="InterPro" id="IPR053209">
    <property type="entry name" value="Gramillin-biosynth_MTr"/>
</dbReference>
<dbReference type="PROSITE" id="PS50005">
    <property type="entry name" value="TPR"/>
    <property type="match status" value="1"/>
</dbReference>
<feature type="repeat" description="TPR" evidence="1">
    <location>
        <begin position="204"/>
        <end position="237"/>
    </location>
</feature>
<dbReference type="PANTHER" id="PTHR47643">
    <property type="entry name" value="TPR DOMAIN PROTEIN (AFU_ORTHOLOGUE AFUA_5G12710)"/>
    <property type="match status" value="1"/>
</dbReference>
<dbReference type="SUPFAM" id="SSF48452">
    <property type="entry name" value="TPR-like"/>
    <property type="match status" value="1"/>
</dbReference>
<dbReference type="SUPFAM" id="SSF82199">
    <property type="entry name" value="SET domain"/>
    <property type="match status" value="1"/>
</dbReference>
<dbReference type="SMART" id="SM00028">
    <property type="entry name" value="TPR"/>
    <property type="match status" value="4"/>
</dbReference>
<dbReference type="InterPro" id="IPR001214">
    <property type="entry name" value="SET_dom"/>
</dbReference>
<dbReference type="SMART" id="SM00317">
    <property type="entry name" value="SET"/>
    <property type="match status" value="1"/>
</dbReference>
<accession>A0A5N6YZ31</accession>
<dbReference type="Gene3D" id="1.25.40.10">
    <property type="entry name" value="Tetratricopeptide repeat domain"/>
    <property type="match status" value="1"/>
</dbReference>
<sequence length="770" mass="86755">MADRREMDLHRSPEDQRMVKLLVAHAEWQLKAKAQKGQPFAPSGPRETVLQDFTRKRMDGDKAAQSDEMESIFLPSAYEPCVRRLSELNKIMAKDLLFETHHRGSYVLLRSVCAPSRNPAVVSVVEDEEGSVLMLHLHHQDRTRDVLELLGEGHVVLVKEPFFKRIPDGTYGIRVDHLPDVVFLPEHDPRVPRVWQSAALPTSADEWKAKGNVLFHSKKYYPAIECYTKALDCQPTPAETHSLKLNRCLAFLKTEQLDAALADAEAAIRTSGPSEKALFRKSRALYDLRRYRDCCDALKDILRVSPNNEAANAQFTRAIARLKEQEHGKYALESLYAEAARLPLPCLDHATYIGPVAVRSSGSRGRGLFTTKPVAVGELLLCEKAFAYSSFEPTSRGSQSIASWINTESSIITNGAQAELFNLTLQKLHKNPSLIPDFNQLHRGKYKSIGSHTDDGTPVVDTYLVESIVALNVFEATLNSRDNYLDAMDRARRNHEPNHQPSPPTYGGLWPTASYINHSCTANAQRAFIGDMMILRATQPLPPNTELTIGYKTPTPCDYAEQQQKLQHWDFECDCAICEDLRTTPNPMLAERKHLQREILSRFQTPSLVEKFSVDSLLHQMARTYLQPAVKVPRLPFWDPLLGLAEIYILLKDPVRAIKAVLRALRSLGFVVDGGDPLARSLHIAKWGLIVEPLVDCWMVLVSCYAVVAPLLKPRALYYAQLTYKICIGEDGSFFDSYRRLLCQRPHLADLAIPLHRVVAEDVERVEVSL</sequence>
<evidence type="ECO:0000313" key="4">
    <source>
        <dbReference type="Proteomes" id="UP000327118"/>
    </source>
</evidence>
<feature type="domain" description="SET" evidence="2">
    <location>
        <begin position="354"/>
        <end position="552"/>
    </location>
</feature>
<evidence type="ECO:0000256" key="1">
    <source>
        <dbReference type="PROSITE-ProRule" id="PRU00339"/>
    </source>
</evidence>
<keyword evidence="4" id="KW-1185">Reference proteome</keyword>
<dbReference type="InterPro" id="IPR011990">
    <property type="entry name" value="TPR-like_helical_dom_sf"/>
</dbReference>
<proteinExistence type="predicted"/>
<name>A0A5N6YZ31_9EURO</name>
<dbReference type="Gene3D" id="2.170.270.10">
    <property type="entry name" value="SET domain"/>
    <property type="match status" value="1"/>
</dbReference>
<gene>
    <name evidence="3" type="ORF">BDV28DRAFT_150698</name>
</gene>